<proteinExistence type="predicted"/>
<dbReference type="PROSITE" id="PS00107">
    <property type="entry name" value="PROTEIN_KINASE_ATP"/>
    <property type="match status" value="1"/>
</dbReference>
<dbReference type="EC" id="2.7.11.1" evidence="1"/>
<dbReference type="SUPFAM" id="SSF56112">
    <property type="entry name" value="Protein kinase-like (PK-like)"/>
    <property type="match status" value="1"/>
</dbReference>
<dbReference type="GO" id="GO:0050684">
    <property type="term" value="P:regulation of mRNA processing"/>
    <property type="evidence" value="ECO:0007669"/>
    <property type="project" value="TreeGrafter"/>
</dbReference>
<dbReference type="Gene3D" id="3.30.200.20">
    <property type="entry name" value="Phosphorylase Kinase, domain 1"/>
    <property type="match status" value="1"/>
</dbReference>
<feature type="binding site" evidence="9">
    <location>
        <position position="122"/>
    </location>
    <ligand>
        <name>ATP</name>
        <dbReference type="ChEBI" id="CHEBI:30616"/>
    </ligand>
</feature>
<evidence type="ECO:0000256" key="1">
    <source>
        <dbReference type="ARBA" id="ARBA00012513"/>
    </source>
</evidence>
<dbReference type="InterPro" id="IPR000719">
    <property type="entry name" value="Prot_kinase_dom"/>
</dbReference>
<comment type="catalytic activity">
    <reaction evidence="8">
        <text>L-seryl-[protein] + ATP = O-phospho-L-seryl-[protein] + ADP + H(+)</text>
        <dbReference type="Rhea" id="RHEA:17989"/>
        <dbReference type="Rhea" id="RHEA-COMP:9863"/>
        <dbReference type="Rhea" id="RHEA-COMP:11604"/>
        <dbReference type="ChEBI" id="CHEBI:15378"/>
        <dbReference type="ChEBI" id="CHEBI:29999"/>
        <dbReference type="ChEBI" id="CHEBI:30616"/>
        <dbReference type="ChEBI" id="CHEBI:83421"/>
        <dbReference type="ChEBI" id="CHEBI:456216"/>
        <dbReference type="EC" id="2.7.11.1"/>
    </reaction>
</comment>
<dbReference type="AlphaFoldDB" id="A0A2T3A399"/>
<sequence>MFLRGYILGLYASRTRCFYFPLLLDTPALKFGKQRNEAGAMSTSRPPTPPQRAPIEEDWRFKELTAPCEWVEAYRPGGYHPVVLGDVFNDGQYKIVRKLGDGSFSTVWLVRDSKNNRYVALKILVSEISRSTNEPQILHDIAKVTKTGVSNDSRHVTQLLDEFEHQGPNGHHKCLVFEPMGPTVNSMVEELPQFKPRTFNMTVRYPPKMAKSILKQSLQGLAFLHGLGIAHGDFQPGNMLFPLRKIDSKPEAELQQNTSGDSWESIPVPVERIDGKKDEWAPPYLYISQPLVRFANYSPGFKIKLSDMGAAYYFSDPPKEPVTPSGLRPPELVLSGVVHKSLDVWSFGCLIFELLTGWPLFLASEDDEHILNFIERLGPLPDELFEHWKTSSLYFTPERKLFNCEVGRQPEEGSPLMLEQQSMEAYFDEAKPDLDAAEAKQVKALIRRVLQYEPANRPSASDLLLDPWFCAIDNKG</sequence>
<evidence type="ECO:0000256" key="6">
    <source>
        <dbReference type="ARBA" id="ARBA00022840"/>
    </source>
</evidence>
<dbReference type="Pfam" id="PF00069">
    <property type="entry name" value="Pkinase"/>
    <property type="match status" value="2"/>
</dbReference>
<evidence type="ECO:0000256" key="2">
    <source>
        <dbReference type="ARBA" id="ARBA00022527"/>
    </source>
</evidence>
<name>A0A2T3A399_9PEZI</name>
<dbReference type="SMART" id="SM00220">
    <property type="entry name" value="S_TKc"/>
    <property type="match status" value="1"/>
</dbReference>
<dbReference type="InterPro" id="IPR017441">
    <property type="entry name" value="Protein_kinase_ATP_BS"/>
</dbReference>
<dbReference type="STRING" id="2025994.A0A2T3A399"/>
<comment type="catalytic activity">
    <reaction evidence="7">
        <text>L-threonyl-[protein] + ATP = O-phospho-L-threonyl-[protein] + ADP + H(+)</text>
        <dbReference type="Rhea" id="RHEA:46608"/>
        <dbReference type="Rhea" id="RHEA-COMP:11060"/>
        <dbReference type="Rhea" id="RHEA-COMP:11605"/>
        <dbReference type="ChEBI" id="CHEBI:15378"/>
        <dbReference type="ChEBI" id="CHEBI:30013"/>
        <dbReference type="ChEBI" id="CHEBI:30616"/>
        <dbReference type="ChEBI" id="CHEBI:61977"/>
        <dbReference type="ChEBI" id="CHEBI:456216"/>
        <dbReference type="EC" id="2.7.11.1"/>
    </reaction>
</comment>
<keyword evidence="3" id="KW-0808">Transferase</keyword>
<protein>
    <recommendedName>
        <fullName evidence="1">non-specific serine/threonine protein kinase</fullName>
        <ecNumber evidence="1">2.7.11.1</ecNumber>
    </recommendedName>
</protein>
<reference evidence="11 12" key="1">
    <citation type="journal article" date="2018" name="Mycol. Prog.">
        <title>Coniella lustricola, a new species from submerged detritus.</title>
        <authorList>
            <person name="Raudabaugh D.B."/>
            <person name="Iturriaga T."/>
            <person name="Carver A."/>
            <person name="Mondo S."/>
            <person name="Pangilinan J."/>
            <person name="Lipzen A."/>
            <person name="He G."/>
            <person name="Amirebrahimi M."/>
            <person name="Grigoriev I.V."/>
            <person name="Miller A.N."/>
        </authorList>
    </citation>
    <scope>NUCLEOTIDE SEQUENCE [LARGE SCALE GENOMIC DNA]</scope>
    <source>
        <strain evidence="11 12">B22-T-1</strain>
    </source>
</reference>
<dbReference type="EMBL" id="KZ678486">
    <property type="protein sequence ID" value="PSR82141.1"/>
    <property type="molecule type" value="Genomic_DNA"/>
</dbReference>
<keyword evidence="6 9" id="KW-0067">ATP-binding</keyword>
<evidence type="ECO:0000256" key="9">
    <source>
        <dbReference type="PROSITE-ProRule" id="PRU10141"/>
    </source>
</evidence>
<keyword evidence="12" id="KW-1185">Reference proteome</keyword>
<dbReference type="InParanoid" id="A0A2T3A399"/>
<keyword evidence="2" id="KW-0723">Serine/threonine-protein kinase</keyword>
<evidence type="ECO:0000256" key="3">
    <source>
        <dbReference type="ARBA" id="ARBA00022679"/>
    </source>
</evidence>
<accession>A0A2T3A399</accession>
<evidence type="ECO:0000256" key="8">
    <source>
        <dbReference type="ARBA" id="ARBA00048679"/>
    </source>
</evidence>
<dbReference type="PROSITE" id="PS50011">
    <property type="entry name" value="PROTEIN_KINASE_DOM"/>
    <property type="match status" value="1"/>
</dbReference>
<dbReference type="OrthoDB" id="5979581at2759"/>
<dbReference type="Gene3D" id="1.10.510.10">
    <property type="entry name" value="Transferase(Phosphotransferase) domain 1"/>
    <property type="match status" value="1"/>
</dbReference>
<dbReference type="InterPro" id="IPR011009">
    <property type="entry name" value="Kinase-like_dom_sf"/>
</dbReference>
<keyword evidence="5 11" id="KW-0418">Kinase</keyword>
<evidence type="ECO:0000256" key="5">
    <source>
        <dbReference type="ARBA" id="ARBA00022777"/>
    </source>
</evidence>
<dbReference type="InterPro" id="IPR051334">
    <property type="entry name" value="SRPK"/>
</dbReference>
<dbReference type="GO" id="GO:0004674">
    <property type="term" value="F:protein serine/threonine kinase activity"/>
    <property type="evidence" value="ECO:0007669"/>
    <property type="project" value="UniProtKB-KW"/>
</dbReference>
<evidence type="ECO:0000313" key="11">
    <source>
        <dbReference type="EMBL" id="PSR82141.1"/>
    </source>
</evidence>
<dbReference type="GO" id="GO:0005524">
    <property type="term" value="F:ATP binding"/>
    <property type="evidence" value="ECO:0007669"/>
    <property type="project" value="UniProtKB-UniRule"/>
</dbReference>
<evidence type="ECO:0000313" key="12">
    <source>
        <dbReference type="Proteomes" id="UP000241462"/>
    </source>
</evidence>
<dbReference type="GO" id="GO:0000245">
    <property type="term" value="P:spliceosomal complex assembly"/>
    <property type="evidence" value="ECO:0007669"/>
    <property type="project" value="TreeGrafter"/>
</dbReference>
<evidence type="ECO:0000259" key="10">
    <source>
        <dbReference type="PROSITE" id="PS50011"/>
    </source>
</evidence>
<evidence type="ECO:0000256" key="4">
    <source>
        <dbReference type="ARBA" id="ARBA00022741"/>
    </source>
</evidence>
<gene>
    <name evidence="11" type="ORF">BD289DRAFT_438104</name>
</gene>
<feature type="domain" description="Protein kinase" evidence="10">
    <location>
        <begin position="93"/>
        <end position="469"/>
    </location>
</feature>
<keyword evidence="4 9" id="KW-0547">Nucleotide-binding</keyword>
<dbReference type="Proteomes" id="UP000241462">
    <property type="component" value="Unassembled WGS sequence"/>
</dbReference>
<organism evidence="11 12">
    <name type="scientific">Coniella lustricola</name>
    <dbReference type="NCBI Taxonomy" id="2025994"/>
    <lineage>
        <taxon>Eukaryota</taxon>
        <taxon>Fungi</taxon>
        <taxon>Dikarya</taxon>
        <taxon>Ascomycota</taxon>
        <taxon>Pezizomycotina</taxon>
        <taxon>Sordariomycetes</taxon>
        <taxon>Sordariomycetidae</taxon>
        <taxon>Diaporthales</taxon>
        <taxon>Schizoparmaceae</taxon>
        <taxon>Coniella</taxon>
    </lineage>
</organism>
<dbReference type="CDD" id="cd05118">
    <property type="entry name" value="STKc_CMGC"/>
    <property type="match status" value="1"/>
</dbReference>
<dbReference type="PANTHER" id="PTHR47634:SF9">
    <property type="entry name" value="PROTEIN KINASE DOMAIN-CONTAINING PROTEIN-RELATED"/>
    <property type="match status" value="1"/>
</dbReference>
<evidence type="ECO:0000256" key="7">
    <source>
        <dbReference type="ARBA" id="ARBA00047899"/>
    </source>
</evidence>
<dbReference type="PANTHER" id="PTHR47634">
    <property type="entry name" value="PROTEIN KINASE DOMAIN-CONTAINING PROTEIN-RELATED"/>
    <property type="match status" value="1"/>
</dbReference>